<protein>
    <recommendedName>
        <fullName evidence="4">Lipoprotein</fullName>
    </recommendedName>
</protein>
<dbReference type="SUPFAM" id="SSF69318">
    <property type="entry name" value="Integrin alpha N-terminal domain"/>
    <property type="match status" value="1"/>
</dbReference>
<dbReference type="RefSeq" id="WP_168631177.1">
    <property type="nucleotide sequence ID" value="NZ_BONL01000020.1"/>
</dbReference>
<name>A0A7X6R0B3_9CELL</name>
<feature type="chain" id="PRO_5038614454" description="Lipoprotein" evidence="1">
    <location>
        <begin position="25"/>
        <end position="246"/>
    </location>
</feature>
<dbReference type="AlphaFoldDB" id="A0A7X6R0B3"/>
<evidence type="ECO:0000256" key="1">
    <source>
        <dbReference type="SAM" id="SignalP"/>
    </source>
</evidence>
<keyword evidence="1" id="KW-0732">Signal</keyword>
<dbReference type="PROSITE" id="PS51257">
    <property type="entry name" value="PROKAR_LIPOPROTEIN"/>
    <property type="match status" value="1"/>
</dbReference>
<sequence length="246" mass="24185">MSRPRVLPVLALAVLALLSSCSGGGDTPLPTATVTAPAATVTAEPTAAPTSAGCVPAGDGVPGGAQSITTLDLDGDGGDDQLWIADDGADRTLGVTTASGATFTHPIDLAGPAGATAFALRPAPGDPGLVLLSDNRVADLLMVQGCALVAVTDAEGRPWQFDLGFAGNGTGVGCVDLTGDGQPDLAGLNADPDTGTVERTQITLTGTVAAAGTRDQVTPGAQDDTAHAITCGDRTMDADGVREAQG</sequence>
<evidence type="ECO:0000313" key="3">
    <source>
        <dbReference type="Proteomes" id="UP000581206"/>
    </source>
</evidence>
<organism evidence="2 3">
    <name type="scientific">Cellulomonas denverensis</name>
    <dbReference type="NCBI Taxonomy" id="264297"/>
    <lineage>
        <taxon>Bacteria</taxon>
        <taxon>Bacillati</taxon>
        <taxon>Actinomycetota</taxon>
        <taxon>Actinomycetes</taxon>
        <taxon>Micrococcales</taxon>
        <taxon>Cellulomonadaceae</taxon>
        <taxon>Cellulomonas</taxon>
    </lineage>
</organism>
<feature type="signal peptide" evidence="1">
    <location>
        <begin position="1"/>
        <end position="24"/>
    </location>
</feature>
<evidence type="ECO:0008006" key="4">
    <source>
        <dbReference type="Google" id="ProtNLM"/>
    </source>
</evidence>
<keyword evidence="3" id="KW-1185">Reference proteome</keyword>
<comment type="caution">
    <text evidence="2">The sequence shown here is derived from an EMBL/GenBank/DDBJ whole genome shotgun (WGS) entry which is preliminary data.</text>
</comment>
<evidence type="ECO:0000313" key="2">
    <source>
        <dbReference type="EMBL" id="NKY24053.1"/>
    </source>
</evidence>
<accession>A0A7X6R0B3</accession>
<reference evidence="2 3" key="1">
    <citation type="submission" date="2020-04" db="EMBL/GenBank/DDBJ databases">
        <title>MicrobeNet Type strains.</title>
        <authorList>
            <person name="Nicholson A.C."/>
        </authorList>
    </citation>
    <scope>NUCLEOTIDE SEQUENCE [LARGE SCALE GENOMIC DNA]</scope>
    <source>
        <strain evidence="2 3">ATCC BAA-788</strain>
    </source>
</reference>
<proteinExistence type="predicted"/>
<gene>
    <name evidence="2" type="ORF">HGA03_15395</name>
</gene>
<dbReference type="EMBL" id="JAAXOX010000011">
    <property type="protein sequence ID" value="NKY24053.1"/>
    <property type="molecule type" value="Genomic_DNA"/>
</dbReference>
<dbReference type="Proteomes" id="UP000581206">
    <property type="component" value="Unassembled WGS sequence"/>
</dbReference>
<dbReference type="InterPro" id="IPR028994">
    <property type="entry name" value="Integrin_alpha_N"/>
</dbReference>